<feature type="compositionally biased region" description="Polar residues" evidence="8">
    <location>
        <begin position="1296"/>
        <end position="1331"/>
    </location>
</feature>
<feature type="compositionally biased region" description="Polar residues" evidence="8">
    <location>
        <begin position="1419"/>
        <end position="1454"/>
    </location>
</feature>
<feature type="compositionally biased region" description="Low complexity" evidence="8">
    <location>
        <begin position="1187"/>
        <end position="1202"/>
    </location>
</feature>
<feature type="domain" description="VWFC" evidence="9">
    <location>
        <begin position="46"/>
        <end position="102"/>
    </location>
</feature>
<dbReference type="PROSITE" id="PS01209">
    <property type="entry name" value="LDLRA_1"/>
    <property type="match status" value="2"/>
</dbReference>
<dbReference type="Pfam" id="PF23334">
    <property type="entry name" value="VWC2L_2nd"/>
    <property type="match status" value="1"/>
</dbReference>
<dbReference type="PANTHER" id="PTHR31709:SF3">
    <property type="entry name" value="LEUCINE ZIPPER PROTEIN 4-RELATED"/>
    <property type="match status" value="1"/>
</dbReference>
<dbReference type="OMA" id="WFNNDSP"/>
<evidence type="ECO:0000256" key="5">
    <source>
        <dbReference type="ARBA" id="ARBA00023157"/>
    </source>
</evidence>
<evidence type="ECO:0000256" key="3">
    <source>
        <dbReference type="ARBA" id="ARBA00022729"/>
    </source>
</evidence>
<feature type="domain" description="VWFC" evidence="9">
    <location>
        <begin position="304"/>
        <end position="367"/>
    </location>
</feature>
<feature type="compositionally biased region" description="Low complexity" evidence="8">
    <location>
        <begin position="550"/>
        <end position="571"/>
    </location>
</feature>
<dbReference type="InterPro" id="IPR036055">
    <property type="entry name" value="LDL_receptor-like_sf"/>
</dbReference>
<evidence type="ECO:0000256" key="7">
    <source>
        <dbReference type="PROSITE-ProRule" id="PRU00124"/>
    </source>
</evidence>
<dbReference type="KEGG" id="bfo:118424274"/>
<feature type="compositionally biased region" description="Basic and acidic residues" evidence="8">
    <location>
        <begin position="1332"/>
        <end position="1345"/>
    </location>
</feature>
<reference evidence="10" key="1">
    <citation type="journal article" date="2020" name="Nat. Ecol. Evol.">
        <title>Deeply conserved synteny resolves early events in vertebrate evolution.</title>
        <authorList>
            <person name="Simakov O."/>
            <person name="Marletaz F."/>
            <person name="Yue J.X."/>
            <person name="O'Connell B."/>
            <person name="Jenkins J."/>
            <person name="Brandt A."/>
            <person name="Calef R."/>
            <person name="Tung C.H."/>
            <person name="Huang T.K."/>
            <person name="Schmutz J."/>
            <person name="Satoh N."/>
            <person name="Yu J.K."/>
            <person name="Putnam N.H."/>
            <person name="Green R.E."/>
            <person name="Rokhsar D.S."/>
        </authorList>
    </citation>
    <scope>NUCLEOTIDE SEQUENCE [LARGE SCALE GENOMIC DNA]</scope>
    <source>
        <strain evidence="10">S238N-H82</strain>
    </source>
</reference>
<dbReference type="InterPro" id="IPR002172">
    <property type="entry name" value="LDrepeatLR_classA_rpt"/>
</dbReference>
<protein>
    <submittedName>
        <fullName evidence="11">Mucin-2-like</fullName>
    </submittedName>
</protein>
<feature type="compositionally biased region" description="Polar residues" evidence="8">
    <location>
        <begin position="1714"/>
        <end position="1754"/>
    </location>
</feature>
<feature type="compositionally biased region" description="Low complexity" evidence="8">
    <location>
        <begin position="1389"/>
        <end position="1416"/>
    </location>
</feature>
<dbReference type="Proteomes" id="UP000001554">
    <property type="component" value="Chromosome 10"/>
</dbReference>
<keyword evidence="2" id="KW-0964">Secreted</keyword>
<dbReference type="GO" id="GO:0007155">
    <property type="term" value="P:cell adhesion"/>
    <property type="evidence" value="ECO:0007669"/>
    <property type="project" value="UniProtKB-KW"/>
</dbReference>
<dbReference type="InterPro" id="IPR025155">
    <property type="entry name" value="WxxW_domain"/>
</dbReference>
<proteinExistence type="predicted"/>
<feature type="region of interest" description="Disordered" evidence="8">
    <location>
        <begin position="1129"/>
        <end position="1234"/>
    </location>
</feature>
<feature type="compositionally biased region" description="Low complexity" evidence="8">
    <location>
        <begin position="1527"/>
        <end position="1553"/>
    </location>
</feature>
<name>A0A9J7N427_BRAFL</name>
<sequence>MQCSCNKTCSMVYEECNEDNCEMGCYCPEGTYRDGSRCIPETECPCVYQGKTYASGGRWLANECTLCLCSDRLAFCTKKCDKTCAEDEELINPSGSQCCYCQSLPSETTVTATTPIPTTPISSEAVTTVTATTEIPASTPEPCSGCYVQGECLEVGSVWRSDPCTTCECESQGNTECTTIECAIPVCEDGMKLVYKPEQCCPVCDEHCPGQFPCNYTDCIPLSWECDGKADCDNGADEAFCETEIPPTPAPVCQYPYATSDCKQCLEKVCHDLKDTCQPMGEGCCECSGKSVFNGSQCVDPIDCTCLDDEGIVRMPKETWVASPCTECACFDNRVECESTVDCAAVYCDEATQVRTRMTGECCDRCVCRGFDCGDGQCLTTDDQKCNGVIDCANGSDEEDCEGVYTTVKPELATTPFSELTTEKFASTTTEPSAPGTEPTAPYPCEGEWTEWMNSFYPDVMSGGDYETFKNLRKKYDFCGPEMITNIQCRVDSALEMDYTRTGQDVTCDIHQGLVCENSKQRGFLPFCYNYKVRVFCECGGETTTSEGLTTGKPYEMTTGKPTETYTTGKPSETYTTGKPSEMTTGKPAETYTTGKPSETYTTGTPSEITTGKPSEMTTGEPSETYTTGKPSEMTTGKPSEIYTTGKPSEMTTGKPSEMTTGKPSETYTTSKPSEMTSGKPSETYTTGKPSEMTTGKPSEMTTGKPSEMTTGKPSETYTTGKPSETHTTGKPSEITTSSSSEITTSKQFEITTGKPSEVFTTGKPSEMTTGKPSEVYTTGEPSEVYTTGKPSGVTTGEPSEVYTTGKSSEMTTGKPSEVHTTGEYISTTTEPSAPGTEPTTPYPCEGEWTEWMNSFYPDVVSGGDYETFDNLRKKYDFCGPEMITNIECRVDSGLEMDYTRTGQDVTCDIHQGLVCENSKQRGFLPFCYNYKVRVFCECGGETTTSEGLTTGKPSEMTTGKPSETYTTAKPSETYTTGKPSETYTTGKPSEMTTGKPSEVYTTGKPFEATTGSLSESVTTVAEGTTAMPRRTCLWECKCLVGCDGNVAAECPRIAGCNYCACPDPAMEKVGGRCVIRPSYEECVLTTTRGPEGTTHGPNEKYTTGPYMPGHTTGPYVPGHTTGPYVPGHTTGPYVPGHTTGKPGTTGPYMPGHTTGPYMPEHTTGPYVPGHTTGPYVPGHTTGPNVPGHTTGKPGTTGPYVPEHSTRKPGTTGPYMPEHSTSQPLETTTPYRKRECSPKCDCKIGCDGSVAHCQAISGCSASACLCTEYTSGRAFGRCLRLPDVEDCQATTESPIVTTLRSESTEGLETTQGPSVTGRPLTTQESSATEKPSVTEKPHATEKPTGTEKPSATEPSATEKPSGTEGPSATEPTRTEKPSATEPTGTEGPSATESTGTEGPSSTETTETEGPSAAEPTGTEKPSATEPTGTEKPSATEPTGTEKPSATEPTGTEGPSATELPGTEGPSATEPTGTEKPSATEKPTGTEKPSGTEPNGTEKPSGTEPTGTEKPSATEPTGTDKPSATEPTGTEGPSATESSGTEEPSATEPTETEGQVLQSQPGQKDQVLQKPTGTEKPVATEATGTVEPTKKPSKTEQPHVEPTKSYPCEGEWTEWMNSFYPNVISGGDFETLDNLREKFDFCGPEMITNIECRVDSGLEMDYTRTGQDVTCDIHQGLVCENSKQRGFLPFCYDYKVRVFCECGGETTTSEGLTTVKPSEMNTGKPSEMTTGKPSEMTTGKPSEMTTGKPSETYTTGKPMYEGTTTSSVPTTTRRRRVCESKCSCTMGCDGNTGDCEPLPECDLFCICTDLTDDRANGRCARQPADGTCIEETTPAFVGTTSLPYSGKTTKPVMPHTTGHLRTTGHPEHSTGHPEYSTGSPEHTGHPEQA</sequence>
<feature type="compositionally biased region" description="Polar residues" evidence="8">
    <location>
        <begin position="956"/>
        <end position="996"/>
    </location>
</feature>
<comment type="caution">
    <text evidence="7">Lacks conserved residue(s) required for the propagation of feature annotation.</text>
</comment>
<feature type="compositionally biased region" description="Polar residues" evidence="8">
    <location>
        <begin position="1347"/>
        <end position="1371"/>
    </location>
</feature>
<feature type="region of interest" description="Disordered" evidence="8">
    <location>
        <begin position="1712"/>
        <end position="1767"/>
    </location>
</feature>
<feature type="compositionally biased region" description="Polar residues" evidence="8">
    <location>
        <begin position="591"/>
        <end position="731"/>
    </location>
</feature>
<dbReference type="PANTHER" id="PTHR31709">
    <property type="entry name" value="LEUCINE ZIPPER PROTEIN 4-RELATED"/>
    <property type="match status" value="1"/>
</dbReference>
<feature type="disulfide bond" evidence="7">
    <location>
        <begin position="386"/>
        <end position="401"/>
    </location>
</feature>
<dbReference type="Gene3D" id="2.10.70.10">
    <property type="entry name" value="Complement Module, domain 1"/>
    <property type="match status" value="1"/>
</dbReference>
<dbReference type="SUPFAM" id="SSF57603">
    <property type="entry name" value="FnI-like domain"/>
    <property type="match status" value="1"/>
</dbReference>
<feature type="compositionally biased region" description="Low complexity" evidence="8">
    <location>
        <begin position="1136"/>
        <end position="1152"/>
    </location>
</feature>
<feature type="compositionally biased region" description="Polar residues" evidence="8">
    <location>
        <begin position="573"/>
        <end position="584"/>
    </location>
</feature>
<dbReference type="PROSITE" id="PS50184">
    <property type="entry name" value="VWFC_2"/>
    <property type="match status" value="3"/>
</dbReference>
<feature type="compositionally biased region" description="Polar residues" evidence="8">
    <location>
        <begin position="747"/>
        <end position="815"/>
    </location>
</feature>
<feature type="disulfide bond" evidence="7">
    <location>
        <begin position="366"/>
        <end position="378"/>
    </location>
</feature>
<dbReference type="InterPro" id="IPR001007">
    <property type="entry name" value="VWF_dom"/>
</dbReference>
<feature type="compositionally biased region" description="Basic and acidic residues" evidence="8">
    <location>
        <begin position="1587"/>
        <end position="1601"/>
    </location>
</feature>
<evidence type="ECO:0000256" key="1">
    <source>
        <dbReference type="ARBA" id="ARBA00004613"/>
    </source>
</evidence>
<organism evidence="10 11">
    <name type="scientific">Branchiostoma floridae</name>
    <name type="common">Florida lancelet</name>
    <name type="synonym">Amphioxus</name>
    <dbReference type="NCBI Taxonomy" id="7739"/>
    <lineage>
        <taxon>Eukaryota</taxon>
        <taxon>Metazoa</taxon>
        <taxon>Chordata</taxon>
        <taxon>Cephalochordata</taxon>
        <taxon>Leptocardii</taxon>
        <taxon>Amphioxiformes</taxon>
        <taxon>Branchiostomatidae</taxon>
        <taxon>Branchiostoma</taxon>
    </lineage>
</organism>
<feature type="compositionally biased region" description="Polar residues" evidence="8">
    <location>
        <begin position="1219"/>
        <end position="1230"/>
    </location>
</feature>
<feature type="region of interest" description="Disordered" evidence="8">
    <location>
        <begin position="1296"/>
        <end position="1604"/>
    </location>
</feature>
<dbReference type="PRINTS" id="PR00261">
    <property type="entry name" value="LDLRECEPTOR"/>
</dbReference>
<reference evidence="11" key="2">
    <citation type="submission" date="2025-08" db="UniProtKB">
        <authorList>
            <consortium name="RefSeq"/>
        </authorList>
    </citation>
    <scope>IDENTIFICATION</scope>
    <source>
        <strain evidence="11">S238N-H82</strain>
        <tissue evidence="11">Testes</tissue>
    </source>
</reference>
<dbReference type="PROSITE" id="PS01208">
    <property type="entry name" value="VWFC_1"/>
    <property type="match status" value="1"/>
</dbReference>
<dbReference type="OrthoDB" id="10056274at2759"/>
<evidence type="ECO:0000259" key="9">
    <source>
        <dbReference type="PROSITE" id="PS50184"/>
    </source>
</evidence>
<feature type="compositionally biased region" description="Low complexity" evidence="8">
    <location>
        <begin position="733"/>
        <end position="746"/>
    </location>
</feature>
<evidence type="ECO:0000313" key="11">
    <source>
        <dbReference type="RefSeq" id="XP_035688711.1"/>
    </source>
</evidence>
<dbReference type="CDD" id="cd00112">
    <property type="entry name" value="LDLa"/>
    <property type="match status" value="2"/>
</dbReference>
<dbReference type="CDD" id="cd19941">
    <property type="entry name" value="TIL"/>
    <property type="match status" value="1"/>
</dbReference>
<feature type="region of interest" description="Disordered" evidence="8">
    <location>
        <begin position="945"/>
        <end position="1014"/>
    </location>
</feature>
<keyword evidence="10" id="KW-1185">Reference proteome</keyword>
<feature type="domain" description="VWFC" evidence="9">
    <location>
        <begin position="144"/>
        <end position="205"/>
    </location>
</feature>
<dbReference type="GeneID" id="118424274"/>
<feature type="disulfide bond" evidence="7">
    <location>
        <begin position="226"/>
        <end position="241"/>
    </location>
</feature>
<feature type="region of interest" description="Disordered" evidence="8">
    <location>
        <begin position="1838"/>
        <end position="1888"/>
    </location>
</feature>
<evidence type="ECO:0000256" key="2">
    <source>
        <dbReference type="ARBA" id="ARBA00022525"/>
    </source>
</evidence>
<dbReference type="InterPro" id="IPR052690">
    <property type="entry name" value="Antho-RFamide"/>
</dbReference>
<dbReference type="Gene3D" id="4.10.400.10">
    <property type="entry name" value="Low-density Lipoprotein Receptor"/>
    <property type="match status" value="1"/>
</dbReference>
<evidence type="ECO:0000256" key="8">
    <source>
        <dbReference type="SAM" id="MobiDB-lite"/>
    </source>
</evidence>
<dbReference type="GO" id="GO:0005576">
    <property type="term" value="C:extracellular region"/>
    <property type="evidence" value="ECO:0007669"/>
    <property type="project" value="UniProtKB-SubCell"/>
</dbReference>
<keyword evidence="6" id="KW-0325">Glycoprotein</keyword>
<feature type="compositionally biased region" description="Polar residues" evidence="8">
    <location>
        <begin position="1838"/>
        <end position="1847"/>
    </location>
</feature>
<dbReference type="Pfam" id="PF13330">
    <property type="entry name" value="Mucin2_WxxW"/>
    <property type="match status" value="3"/>
</dbReference>
<feature type="region of interest" description="Disordered" evidence="8">
    <location>
        <begin position="550"/>
        <end position="821"/>
    </location>
</feature>
<dbReference type="SMART" id="SM00214">
    <property type="entry name" value="VWC"/>
    <property type="match status" value="3"/>
</dbReference>
<accession>A0A9J7N427</accession>
<dbReference type="SMART" id="SM00192">
    <property type="entry name" value="LDLa"/>
    <property type="match status" value="2"/>
</dbReference>
<dbReference type="PROSITE" id="PS50068">
    <property type="entry name" value="LDLRA_2"/>
    <property type="match status" value="2"/>
</dbReference>
<keyword evidence="4" id="KW-0130">Cell adhesion</keyword>
<feature type="disulfide bond" evidence="7">
    <location>
        <begin position="214"/>
        <end position="232"/>
    </location>
</feature>
<comment type="subcellular location">
    <subcellularLocation>
        <location evidence="1">Secreted</location>
    </subcellularLocation>
</comment>
<dbReference type="SUPFAM" id="SSF57424">
    <property type="entry name" value="LDL receptor-like module"/>
    <property type="match status" value="1"/>
</dbReference>
<evidence type="ECO:0000256" key="6">
    <source>
        <dbReference type="ARBA" id="ARBA00023180"/>
    </source>
</evidence>
<keyword evidence="3" id="KW-0732">Signal</keyword>
<evidence type="ECO:0000256" key="4">
    <source>
        <dbReference type="ARBA" id="ARBA00022889"/>
    </source>
</evidence>
<dbReference type="Pfam" id="PF00057">
    <property type="entry name" value="Ldl_recept_a"/>
    <property type="match status" value="1"/>
</dbReference>
<dbReference type="InterPro" id="IPR023415">
    <property type="entry name" value="LDLR_class-A_CS"/>
</dbReference>
<gene>
    <name evidence="11" type="primary">LOC118424274</name>
</gene>
<keyword evidence="5 7" id="KW-1015">Disulfide bond</keyword>
<dbReference type="RefSeq" id="XP_035688711.1">
    <property type="nucleotide sequence ID" value="XM_035832818.1"/>
</dbReference>
<feature type="compositionally biased region" description="Polar residues" evidence="8">
    <location>
        <begin position="1468"/>
        <end position="1526"/>
    </location>
</feature>
<evidence type="ECO:0000313" key="10">
    <source>
        <dbReference type="Proteomes" id="UP000001554"/>
    </source>
</evidence>